<name>A0A1B9G914_9TREE</name>
<reference evidence="3" key="4">
    <citation type="submission" date="2024-02" db="EMBL/GenBank/DDBJ databases">
        <title>Comparative genomics of Cryptococcus and Kwoniella reveals pathogenesis evolution and contrasting modes of karyotype evolution via chromosome fusion or intercentromeric recombination.</title>
        <authorList>
            <person name="Coelho M.A."/>
            <person name="David-Palma M."/>
            <person name="Shea T."/>
            <person name="Bowers K."/>
            <person name="McGinley-Smith S."/>
            <person name="Mohammad A.W."/>
            <person name="Gnirke A."/>
            <person name="Yurkov A.M."/>
            <person name="Nowrousian M."/>
            <person name="Sun S."/>
            <person name="Cuomo C.A."/>
            <person name="Heitman J."/>
        </authorList>
    </citation>
    <scope>NUCLEOTIDE SEQUENCE</scope>
    <source>
        <strain evidence="3">CBS 10118</strain>
    </source>
</reference>
<reference evidence="2" key="3">
    <citation type="submission" date="2014-01" db="EMBL/GenBank/DDBJ databases">
        <title>Evolution of pathogenesis and genome organization in the Tremellales.</title>
        <authorList>
            <person name="Cuomo C."/>
            <person name="Litvintseva A."/>
            <person name="Heitman J."/>
            <person name="Chen Y."/>
            <person name="Sun S."/>
            <person name="Springer D."/>
            <person name="Dromer F."/>
            <person name="Young S."/>
            <person name="Zeng Q."/>
            <person name="Chapman S."/>
            <person name="Gujja S."/>
            <person name="Saif S."/>
            <person name="Birren B."/>
        </authorList>
    </citation>
    <scope>NUCLEOTIDE SEQUENCE</scope>
    <source>
        <strain evidence="2">CBS 10118</strain>
    </source>
</reference>
<protein>
    <submittedName>
        <fullName evidence="2">Uncharacterized protein</fullName>
    </submittedName>
</protein>
<evidence type="ECO:0000313" key="2">
    <source>
        <dbReference type="EMBL" id="OCF27535.1"/>
    </source>
</evidence>
<feature type="compositionally biased region" description="Basic and acidic residues" evidence="1">
    <location>
        <begin position="1"/>
        <end position="20"/>
    </location>
</feature>
<feature type="compositionally biased region" description="Basic and acidic residues" evidence="1">
    <location>
        <begin position="212"/>
        <end position="231"/>
    </location>
</feature>
<dbReference type="RefSeq" id="XP_019048605.1">
    <property type="nucleotide sequence ID" value="XM_019189043.1"/>
</dbReference>
<dbReference type="EMBL" id="KI894019">
    <property type="protein sequence ID" value="OCF27535.1"/>
    <property type="molecule type" value="Genomic_DNA"/>
</dbReference>
<dbReference type="VEuPathDB" id="FungiDB:I302_02377"/>
<dbReference type="Proteomes" id="UP000092730">
    <property type="component" value="Chromosome 2"/>
</dbReference>
<dbReference type="EMBL" id="CP144542">
    <property type="protein sequence ID" value="WVW81677.1"/>
    <property type="molecule type" value="Genomic_DNA"/>
</dbReference>
<evidence type="ECO:0000313" key="4">
    <source>
        <dbReference type="Proteomes" id="UP000092730"/>
    </source>
</evidence>
<accession>A0A1B9G914</accession>
<keyword evidence="4" id="KW-1185">Reference proteome</keyword>
<dbReference type="KEGG" id="kbi:30206776"/>
<proteinExistence type="predicted"/>
<feature type="region of interest" description="Disordered" evidence="1">
    <location>
        <begin position="1"/>
        <end position="23"/>
    </location>
</feature>
<evidence type="ECO:0000256" key="1">
    <source>
        <dbReference type="SAM" id="MobiDB-lite"/>
    </source>
</evidence>
<reference evidence="3" key="2">
    <citation type="submission" date="2013-07" db="EMBL/GenBank/DDBJ databases">
        <authorList>
            <consortium name="The Broad Institute Genome Sequencing Platform"/>
            <person name="Cuomo C."/>
            <person name="Litvintseva A."/>
            <person name="Chen Y."/>
            <person name="Heitman J."/>
            <person name="Sun S."/>
            <person name="Springer D."/>
            <person name="Dromer F."/>
            <person name="Young S.K."/>
            <person name="Zeng Q."/>
            <person name="Gargeya S."/>
            <person name="Fitzgerald M."/>
            <person name="Abouelleil A."/>
            <person name="Alvarado L."/>
            <person name="Berlin A.M."/>
            <person name="Chapman S.B."/>
            <person name="Dewar J."/>
            <person name="Goldberg J."/>
            <person name="Griggs A."/>
            <person name="Gujja S."/>
            <person name="Hansen M."/>
            <person name="Howarth C."/>
            <person name="Imamovic A."/>
            <person name="Larimer J."/>
            <person name="McCowan C."/>
            <person name="Murphy C."/>
            <person name="Pearson M."/>
            <person name="Priest M."/>
            <person name="Roberts A."/>
            <person name="Saif S."/>
            <person name="Shea T."/>
            <person name="Sykes S."/>
            <person name="Wortman J."/>
            <person name="Nusbaum C."/>
            <person name="Birren B."/>
        </authorList>
    </citation>
    <scope>NUCLEOTIDE SEQUENCE</scope>
    <source>
        <strain evidence="3">CBS 10118</strain>
    </source>
</reference>
<feature type="region of interest" description="Disordered" evidence="1">
    <location>
        <begin position="212"/>
        <end position="269"/>
    </location>
</feature>
<sequence>MDLVHRAESPAHMEVDKPTETDDMVNNVSSPHLNEETTEIEGQAPHGLTNPNSSSAALVQANPDQPATSVDTRPGIFKNKDVPMEIMDLIFAPSAGLNASDYVAIAGTCKFFRERLDSTVFKSICHHTSLSSFPYTTNRSELHDHQSAFKIFTRDYINSYTPALRSGNYRIYNPSPRHYQPDGPREKWTRSQYEVHKEEQFKWIKQVRKENAARASKEASIAKKRRSETARWIRTGSTQTRVTPQMERPCSTDDLSQSSDQHKDQPETLSKSLISKKQKYSKCSDRVRKALQSPKWIVPSPEDETDIEEYLPVEWDRTTGQKIIHDFWPNEWRTTASRVILDDYITRTEVMKEYVVDDGQLMWLKHYCLPKSISKRTRKDVKTEYETYVHDRLKGLGRHQAKLEEENNTMRAKIRSNNGQLQACERIKGDLSANVRK</sequence>
<reference evidence="2" key="1">
    <citation type="submission" date="2013-07" db="EMBL/GenBank/DDBJ databases">
        <title>The Genome Sequence of Cryptococcus bestiolae CBS10118.</title>
        <authorList>
            <consortium name="The Broad Institute Genome Sequencing Platform"/>
            <person name="Cuomo C."/>
            <person name="Litvintseva A."/>
            <person name="Chen Y."/>
            <person name="Heitman J."/>
            <person name="Sun S."/>
            <person name="Springer D."/>
            <person name="Dromer F."/>
            <person name="Young S.K."/>
            <person name="Zeng Q."/>
            <person name="Gargeya S."/>
            <person name="Fitzgerald M."/>
            <person name="Abouelleil A."/>
            <person name="Alvarado L."/>
            <person name="Berlin A.M."/>
            <person name="Chapman S.B."/>
            <person name="Dewar J."/>
            <person name="Goldberg J."/>
            <person name="Griggs A."/>
            <person name="Gujja S."/>
            <person name="Hansen M."/>
            <person name="Howarth C."/>
            <person name="Imamovic A."/>
            <person name="Larimer J."/>
            <person name="McCowan C."/>
            <person name="Murphy C."/>
            <person name="Pearson M."/>
            <person name="Priest M."/>
            <person name="Roberts A."/>
            <person name="Saif S."/>
            <person name="Shea T."/>
            <person name="Sykes S."/>
            <person name="Wortman J."/>
            <person name="Nusbaum C."/>
            <person name="Birren B."/>
        </authorList>
    </citation>
    <scope>NUCLEOTIDE SEQUENCE [LARGE SCALE GENOMIC DNA]</scope>
    <source>
        <strain evidence="2">CBS 10118</strain>
    </source>
</reference>
<dbReference type="STRING" id="1296100.A0A1B9G914"/>
<gene>
    <name evidence="2" type="ORF">I302_02377</name>
    <name evidence="3" type="ORF">I302_103672</name>
</gene>
<dbReference type="OrthoDB" id="68328at2759"/>
<dbReference type="GeneID" id="30206776"/>
<organism evidence="2">
    <name type="scientific">Kwoniella bestiolae CBS 10118</name>
    <dbReference type="NCBI Taxonomy" id="1296100"/>
    <lineage>
        <taxon>Eukaryota</taxon>
        <taxon>Fungi</taxon>
        <taxon>Dikarya</taxon>
        <taxon>Basidiomycota</taxon>
        <taxon>Agaricomycotina</taxon>
        <taxon>Tremellomycetes</taxon>
        <taxon>Tremellales</taxon>
        <taxon>Cryptococcaceae</taxon>
        <taxon>Kwoniella</taxon>
    </lineage>
</organism>
<evidence type="ECO:0000313" key="3">
    <source>
        <dbReference type="EMBL" id="WVW81677.1"/>
    </source>
</evidence>
<dbReference type="AlphaFoldDB" id="A0A1B9G914"/>